<dbReference type="InterPro" id="IPR003010">
    <property type="entry name" value="C-N_Hydrolase"/>
</dbReference>
<comment type="subcellular location">
    <subcellularLocation>
        <location evidence="1 8">Cell membrane</location>
        <topology evidence="1 8">Multi-pass membrane protein</topology>
    </subcellularLocation>
</comment>
<keyword evidence="5 8" id="KW-1133">Transmembrane helix</keyword>
<keyword evidence="6 8" id="KW-0472">Membrane</keyword>
<feature type="transmembrane region" description="Helical" evidence="8">
    <location>
        <begin position="195"/>
        <end position="215"/>
    </location>
</feature>
<comment type="catalytic activity">
    <reaction evidence="8">
        <text>N-terminal S-1,2-diacyl-sn-glyceryl-L-cysteinyl-[lipoprotein] + a glycerophospholipid = N-acyl-S-1,2-diacyl-sn-glyceryl-L-cysteinyl-[lipoprotein] + a 2-acyl-sn-glycero-3-phospholipid + H(+)</text>
        <dbReference type="Rhea" id="RHEA:48228"/>
        <dbReference type="Rhea" id="RHEA-COMP:14681"/>
        <dbReference type="Rhea" id="RHEA-COMP:14684"/>
        <dbReference type="ChEBI" id="CHEBI:15378"/>
        <dbReference type="ChEBI" id="CHEBI:136912"/>
        <dbReference type="ChEBI" id="CHEBI:140656"/>
        <dbReference type="ChEBI" id="CHEBI:140657"/>
        <dbReference type="ChEBI" id="CHEBI:140660"/>
        <dbReference type="EC" id="2.3.1.269"/>
    </reaction>
</comment>
<comment type="pathway">
    <text evidence="8">Protein modification; lipoprotein biosynthesis (N-acyl transfer).</text>
</comment>
<comment type="similarity">
    <text evidence="8">Belongs to the CN hydrolase family. Apolipoprotein N-acyltransferase subfamily.</text>
</comment>
<dbReference type="Pfam" id="PF00795">
    <property type="entry name" value="CN_hydrolase"/>
    <property type="match status" value="1"/>
</dbReference>
<dbReference type="Pfam" id="PF20154">
    <property type="entry name" value="LNT_N"/>
    <property type="match status" value="1"/>
</dbReference>
<dbReference type="PANTHER" id="PTHR38686:SF1">
    <property type="entry name" value="APOLIPOPROTEIN N-ACYLTRANSFERASE"/>
    <property type="match status" value="1"/>
</dbReference>
<dbReference type="PANTHER" id="PTHR38686">
    <property type="entry name" value="APOLIPOPROTEIN N-ACYLTRANSFERASE"/>
    <property type="match status" value="1"/>
</dbReference>
<dbReference type="InterPro" id="IPR036526">
    <property type="entry name" value="C-N_Hydrolase_sf"/>
</dbReference>
<sequence length="535" mass="57047">MPVRGTAGPVLPRRSWSVVLAVAAGLVTETAFPGRSWWPMASVGVAVLLLALRRDSARWGFVVGLLYGLAFFAPHVWWANEAVGQPIGWVALSVFQALYLGGFGAAWVWVRRGGWVRRHAWLQVVAAAVLWVAVEQLRGRWPFGGFPWGSLAFSQTDSPLLRLAPLGGEPLVTGTVVAVGALLAAFVTRATTRRAGAAGLSLLVAVAVVLLPVLVPLSTGAESGTLRVGAVQGNVPTQGAEAMSQARQVVANHAAGTRSLLEQVDPGELDLVLWPESASDIDPRTDADVAAVVDGAARAVAAPILLGTQRFSPGLRYNDYILWEPGSGADPTVQYTKQRPVPFGEYMPYREFFRRLTPVVDRITTDMVAGTGQAMIQVDIERLRRSVPIATAICFEVAYDDLIREGVLSGGELIVIPTNNASFGLTQESTQQLAMSRFRAAEHGRAVVQVSTVGVSALIGPDGGVLDTTGLFTAEQMVAELPLRVSLTPADRLGEWPGLAITVLGVVLLVAGFVRRRPHRNRPPQARESAHPAGT</sequence>
<accession>A0A021VTH4</accession>
<evidence type="ECO:0000256" key="7">
    <source>
        <dbReference type="ARBA" id="ARBA00023315"/>
    </source>
</evidence>
<dbReference type="PROSITE" id="PS50263">
    <property type="entry name" value="CN_HYDROLASE"/>
    <property type="match status" value="1"/>
</dbReference>
<gene>
    <name evidence="8" type="primary">lnt</name>
    <name evidence="10" type="ORF">N866_09520</name>
</gene>
<comment type="caution">
    <text evidence="10">The sequence shown here is derived from an EMBL/GenBank/DDBJ whole genome shotgun (WGS) entry which is preliminary data.</text>
</comment>
<dbReference type="EC" id="2.3.1.269" evidence="8"/>
<evidence type="ECO:0000256" key="3">
    <source>
        <dbReference type="ARBA" id="ARBA00022679"/>
    </source>
</evidence>
<evidence type="ECO:0000256" key="1">
    <source>
        <dbReference type="ARBA" id="ARBA00004651"/>
    </source>
</evidence>
<dbReference type="GO" id="GO:0005886">
    <property type="term" value="C:plasma membrane"/>
    <property type="evidence" value="ECO:0007669"/>
    <property type="project" value="UniProtKB-SubCell"/>
</dbReference>
<evidence type="ECO:0000256" key="8">
    <source>
        <dbReference type="HAMAP-Rule" id="MF_01148"/>
    </source>
</evidence>
<evidence type="ECO:0000256" key="4">
    <source>
        <dbReference type="ARBA" id="ARBA00022692"/>
    </source>
</evidence>
<reference evidence="10 11" key="1">
    <citation type="submission" date="2014-01" db="EMBL/GenBank/DDBJ databases">
        <title>Actinotalea ferrariae CF5-4.</title>
        <authorList>
            <person name="Chen F."/>
            <person name="Li Y."/>
            <person name="Wang G."/>
        </authorList>
    </citation>
    <scope>NUCLEOTIDE SEQUENCE [LARGE SCALE GENOMIC DNA]</scope>
    <source>
        <strain evidence="10 11">CF5-4</strain>
    </source>
</reference>
<feature type="transmembrane region" description="Helical" evidence="8">
    <location>
        <begin position="89"/>
        <end position="108"/>
    </location>
</feature>
<evidence type="ECO:0000313" key="11">
    <source>
        <dbReference type="Proteomes" id="UP000019753"/>
    </source>
</evidence>
<dbReference type="InterPro" id="IPR004563">
    <property type="entry name" value="Apolipo_AcylTrfase"/>
</dbReference>
<dbReference type="InterPro" id="IPR045378">
    <property type="entry name" value="LNT_N"/>
</dbReference>
<proteinExistence type="inferred from homology"/>
<keyword evidence="2 8" id="KW-1003">Cell membrane</keyword>
<feature type="transmembrane region" description="Helical" evidence="8">
    <location>
        <begin position="59"/>
        <end position="77"/>
    </location>
</feature>
<dbReference type="SUPFAM" id="SSF56317">
    <property type="entry name" value="Carbon-nitrogen hydrolase"/>
    <property type="match status" value="1"/>
</dbReference>
<evidence type="ECO:0000313" key="10">
    <source>
        <dbReference type="EMBL" id="EYR64509.1"/>
    </source>
</evidence>
<feature type="transmembrane region" description="Helical" evidence="8">
    <location>
        <begin position="171"/>
        <end position="188"/>
    </location>
</feature>
<evidence type="ECO:0000259" key="9">
    <source>
        <dbReference type="PROSITE" id="PS50263"/>
    </source>
</evidence>
<protein>
    <recommendedName>
        <fullName evidence="8">Apolipoprotein N-acyltransferase</fullName>
        <shortName evidence="8">ALP N-acyltransferase</shortName>
        <ecNumber evidence="8">2.3.1.269</ecNumber>
    </recommendedName>
</protein>
<feature type="transmembrane region" description="Helical" evidence="8">
    <location>
        <begin position="120"/>
        <end position="137"/>
    </location>
</feature>
<comment type="function">
    <text evidence="8">Catalyzes the phospholipid dependent N-acylation of the N-terminal cysteine of apolipoprotein, the last step in lipoprotein maturation.</text>
</comment>
<keyword evidence="11" id="KW-1185">Reference proteome</keyword>
<dbReference type="NCBIfam" id="TIGR00546">
    <property type="entry name" value="lnt"/>
    <property type="match status" value="1"/>
</dbReference>
<keyword evidence="3 8" id="KW-0808">Transferase</keyword>
<dbReference type="AlphaFoldDB" id="A0A021VTH4"/>
<evidence type="ECO:0000256" key="5">
    <source>
        <dbReference type="ARBA" id="ARBA00022989"/>
    </source>
</evidence>
<dbReference type="CDD" id="cd07571">
    <property type="entry name" value="ALP_N-acyl_transferase"/>
    <property type="match status" value="1"/>
</dbReference>
<dbReference type="Proteomes" id="UP000019753">
    <property type="component" value="Unassembled WGS sequence"/>
</dbReference>
<keyword evidence="4 8" id="KW-0812">Transmembrane</keyword>
<organism evidence="10 11">
    <name type="scientific">Actinotalea ferrariae CF5-4</name>
    <dbReference type="NCBI Taxonomy" id="948458"/>
    <lineage>
        <taxon>Bacteria</taxon>
        <taxon>Bacillati</taxon>
        <taxon>Actinomycetota</taxon>
        <taxon>Actinomycetes</taxon>
        <taxon>Micrococcales</taxon>
        <taxon>Cellulomonadaceae</taxon>
        <taxon>Actinotalea</taxon>
    </lineage>
</organism>
<keyword evidence="7 8" id="KW-0012">Acyltransferase</keyword>
<feature type="domain" description="CN hydrolase" evidence="9">
    <location>
        <begin position="226"/>
        <end position="483"/>
    </location>
</feature>
<name>A0A021VTH4_9CELL</name>
<dbReference type="UniPathway" id="UPA00666"/>
<dbReference type="HAMAP" id="MF_01148">
    <property type="entry name" value="Lnt"/>
    <property type="match status" value="1"/>
</dbReference>
<dbReference type="Gene3D" id="3.60.110.10">
    <property type="entry name" value="Carbon-nitrogen hydrolase"/>
    <property type="match status" value="1"/>
</dbReference>
<dbReference type="GO" id="GO:0016410">
    <property type="term" value="F:N-acyltransferase activity"/>
    <property type="evidence" value="ECO:0007669"/>
    <property type="project" value="UniProtKB-UniRule"/>
</dbReference>
<feature type="transmembrane region" description="Helical" evidence="8">
    <location>
        <begin position="36"/>
        <end position="52"/>
    </location>
</feature>
<evidence type="ECO:0000256" key="2">
    <source>
        <dbReference type="ARBA" id="ARBA00022475"/>
    </source>
</evidence>
<dbReference type="GO" id="GO:0042158">
    <property type="term" value="P:lipoprotein biosynthetic process"/>
    <property type="evidence" value="ECO:0007669"/>
    <property type="project" value="UniProtKB-UniRule"/>
</dbReference>
<evidence type="ECO:0000256" key="6">
    <source>
        <dbReference type="ARBA" id="ARBA00023136"/>
    </source>
</evidence>
<dbReference type="EMBL" id="AXCW01000028">
    <property type="protein sequence ID" value="EYR64509.1"/>
    <property type="molecule type" value="Genomic_DNA"/>
</dbReference>
<feature type="transmembrane region" description="Helical" evidence="8">
    <location>
        <begin position="496"/>
        <end position="514"/>
    </location>
</feature>